<dbReference type="PANTHER" id="PTHR44267">
    <property type="entry name" value="WD REPEAT-CONTAINING PROTEIN 43"/>
    <property type="match status" value="1"/>
</dbReference>
<feature type="region of interest" description="Disordered" evidence="4">
    <location>
        <begin position="27"/>
        <end position="151"/>
    </location>
</feature>
<dbReference type="RefSeq" id="XP_025352784.1">
    <property type="nucleotide sequence ID" value="XM_025502812.1"/>
</dbReference>
<accession>A0A316V4U9</accession>
<dbReference type="InterPro" id="IPR007148">
    <property type="entry name" value="SSU_processome_Utp12"/>
</dbReference>
<feature type="compositionally biased region" description="Acidic residues" evidence="4">
    <location>
        <begin position="380"/>
        <end position="443"/>
    </location>
</feature>
<comment type="subcellular location">
    <subcellularLocation>
        <location evidence="1">Nucleus</location>
    </subcellularLocation>
</comment>
<keyword evidence="7" id="KW-1185">Reference proteome</keyword>
<sequence>MPRKPRRSQANGAEVKAAPVNADDTTNIETAAPSANVQRYKDSRRRLSHQSGQHNTITTGGSGLFVGPEDTDALQDEQANVQDLDEPTLGQRLRGIRSSAGTSSKGIGSSSNGITGLNGSNTLAADDDDEDQEEDEDGEGNPITRVPLPEGSLSLGETLTQALHSNDSAMLSGCLAHSDPTVIRLSVVRLSGPLAVRLLEHCIELMARGGKKSVGQLSSARARGIIEWVRATLTAHTAYLMSLPTLVQRLAQLHSTLTSRLASQERLLALNGRLELVLSQIELRNAYAQQKQARVGSGGAGGGRKRGKKGTATQKQNGVKQWVEGSSDEEDDEEEDEEMDVDDEADVPIQAEEEGVVQDIALGGAGAHRKASKVKRVEAESESESDAQDDDEEEEDDEEDDDEDDEEEDDDDDEDENGLLDLEAEESSDEGSYDSEEEDDDDE</sequence>
<name>A0A316V4U9_9BASI</name>
<proteinExistence type="inferred from homology"/>
<dbReference type="OrthoDB" id="30195at2759"/>
<protein>
    <submittedName>
        <fullName evidence="6">NUC189-domain-containing protein</fullName>
    </submittedName>
</protein>
<dbReference type="EMBL" id="KZ819605">
    <property type="protein sequence ID" value="PWN32482.1"/>
    <property type="molecule type" value="Genomic_DNA"/>
</dbReference>
<feature type="compositionally biased region" description="Acidic residues" evidence="4">
    <location>
        <begin position="125"/>
        <end position="139"/>
    </location>
</feature>
<dbReference type="Pfam" id="PF04003">
    <property type="entry name" value="Utp12"/>
    <property type="match status" value="1"/>
</dbReference>
<evidence type="ECO:0000313" key="7">
    <source>
        <dbReference type="Proteomes" id="UP000245771"/>
    </source>
</evidence>
<evidence type="ECO:0000259" key="5">
    <source>
        <dbReference type="Pfam" id="PF04003"/>
    </source>
</evidence>
<reference evidence="6 7" key="1">
    <citation type="journal article" date="2018" name="Mol. Biol. Evol.">
        <title>Broad Genomic Sampling Reveals a Smut Pathogenic Ancestry of the Fungal Clade Ustilaginomycotina.</title>
        <authorList>
            <person name="Kijpornyongpan T."/>
            <person name="Mondo S.J."/>
            <person name="Barry K."/>
            <person name="Sandor L."/>
            <person name="Lee J."/>
            <person name="Lipzen A."/>
            <person name="Pangilinan J."/>
            <person name="LaButti K."/>
            <person name="Hainaut M."/>
            <person name="Henrissat B."/>
            <person name="Grigoriev I.V."/>
            <person name="Spatafora J.W."/>
            <person name="Aime M.C."/>
        </authorList>
    </citation>
    <scope>NUCLEOTIDE SEQUENCE [LARGE SCALE GENOMIC DNA]</scope>
    <source>
        <strain evidence="6 7">MCA 3882</strain>
    </source>
</reference>
<evidence type="ECO:0000256" key="3">
    <source>
        <dbReference type="ARBA" id="ARBA00038335"/>
    </source>
</evidence>
<feature type="region of interest" description="Disordered" evidence="4">
    <location>
        <begin position="292"/>
        <end position="443"/>
    </location>
</feature>
<feature type="domain" description="Small-subunit processome Utp12" evidence="5">
    <location>
        <begin position="166"/>
        <end position="278"/>
    </location>
</feature>
<feature type="compositionally biased region" description="Low complexity" evidence="4">
    <location>
        <begin position="98"/>
        <end position="123"/>
    </location>
</feature>
<gene>
    <name evidence="6" type="ORF">FA14DRAFT_74616</name>
</gene>
<feature type="compositionally biased region" description="Polar residues" evidence="4">
    <location>
        <begin position="49"/>
        <end position="59"/>
    </location>
</feature>
<feature type="compositionally biased region" description="Polar residues" evidence="4">
    <location>
        <begin position="27"/>
        <end position="37"/>
    </location>
</feature>
<evidence type="ECO:0000313" key="6">
    <source>
        <dbReference type="EMBL" id="PWN32482.1"/>
    </source>
</evidence>
<evidence type="ECO:0000256" key="4">
    <source>
        <dbReference type="SAM" id="MobiDB-lite"/>
    </source>
</evidence>
<dbReference type="InParanoid" id="A0A316V4U9"/>
<dbReference type="AlphaFoldDB" id="A0A316V4U9"/>
<dbReference type="STRING" id="1280837.A0A316V4U9"/>
<dbReference type="GeneID" id="37024593"/>
<keyword evidence="2" id="KW-0539">Nucleus</keyword>
<dbReference type="GO" id="GO:0000462">
    <property type="term" value="P:maturation of SSU-rRNA from tricistronic rRNA transcript (SSU-rRNA, 5.8S rRNA, LSU-rRNA)"/>
    <property type="evidence" value="ECO:0007669"/>
    <property type="project" value="TreeGrafter"/>
</dbReference>
<dbReference type="PANTHER" id="PTHR44267:SF1">
    <property type="entry name" value="WD REPEAT-CONTAINING PROTEIN 43"/>
    <property type="match status" value="1"/>
</dbReference>
<comment type="similarity">
    <text evidence="3">Belongs to the UTP5 family.</text>
</comment>
<organism evidence="6 7">
    <name type="scientific">Meira miltonrushii</name>
    <dbReference type="NCBI Taxonomy" id="1280837"/>
    <lineage>
        <taxon>Eukaryota</taxon>
        <taxon>Fungi</taxon>
        <taxon>Dikarya</taxon>
        <taxon>Basidiomycota</taxon>
        <taxon>Ustilaginomycotina</taxon>
        <taxon>Exobasidiomycetes</taxon>
        <taxon>Exobasidiales</taxon>
        <taxon>Brachybasidiaceae</taxon>
        <taxon>Meira</taxon>
    </lineage>
</organism>
<dbReference type="InterPro" id="IPR052414">
    <property type="entry name" value="U3_snoRNA-assoc_WDR"/>
</dbReference>
<dbReference type="GO" id="GO:0005730">
    <property type="term" value="C:nucleolus"/>
    <property type="evidence" value="ECO:0007669"/>
    <property type="project" value="TreeGrafter"/>
</dbReference>
<dbReference type="Proteomes" id="UP000245771">
    <property type="component" value="Unassembled WGS sequence"/>
</dbReference>
<feature type="compositionally biased region" description="Acidic residues" evidence="4">
    <location>
        <begin position="326"/>
        <end position="356"/>
    </location>
</feature>
<evidence type="ECO:0000256" key="1">
    <source>
        <dbReference type="ARBA" id="ARBA00004123"/>
    </source>
</evidence>
<evidence type="ECO:0000256" key="2">
    <source>
        <dbReference type="ARBA" id="ARBA00023242"/>
    </source>
</evidence>